<reference evidence="2 3" key="1">
    <citation type="submission" date="2024-04" db="EMBL/GenBank/DDBJ databases">
        <title>Two novel Raoultella species associated with bleeding cankers of broadleaf hosts, Raoultella scottia sp. nov. and Raoultella lignicola sp. nov.</title>
        <authorList>
            <person name="Brady C.L."/>
        </authorList>
    </citation>
    <scope>NUCLEOTIDE SEQUENCE [LARGE SCALE GENOMIC DNA]</scope>
    <source>
        <strain evidence="2 3">TW_WC1a.1</strain>
    </source>
</reference>
<sequence>MKRTLAVPTLAFIAAMSCDAIAQDVILPLKEEVQTDEGKICIYGTDTQNEKVIMQGTDSCPPTKTAKQQK</sequence>
<gene>
    <name evidence="2" type="ORF">QFI96_025260</name>
</gene>
<evidence type="ECO:0000313" key="2">
    <source>
        <dbReference type="EMBL" id="MEL0554993.1"/>
    </source>
</evidence>
<dbReference type="PROSITE" id="PS51257">
    <property type="entry name" value="PROKAR_LIPOPROTEIN"/>
    <property type="match status" value="1"/>
</dbReference>
<feature type="signal peptide" evidence="1">
    <location>
        <begin position="1"/>
        <end position="22"/>
    </location>
</feature>
<dbReference type="Proteomes" id="UP001312893">
    <property type="component" value="Unassembled WGS sequence"/>
</dbReference>
<dbReference type="EMBL" id="JARXNK020000106">
    <property type="protein sequence ID" value="MEL0554993.1"/>
    <property type="molecule type" value="Genomic_DNA"/>
</dbReference>
<evidence type="ECO:0008006" key="4">
    <source>
        <dbReference type="Google" id="ProtNLM"/>
    </source>
</evidence>
<name>A0ABU9FGC8_9ENTR</name>
<accession>A0ABU9FGC8</accession>
<dbReference type="RefSeq" id="WP_123753701.1">
    <property type="nucleotide sequence ID" value="NZ_JARXNK020000106.1"/>
</dbReference>
<proteinExistence type="predicted"/>
<feature type="chain" id="PRO_5046827835" description="Secreted protein" evidence="1">
    <location>
        <begin position="23"/>
        <end position="70"/>
    </location>
</feature>
<protein>
    <recommendedName>
        <fullName evidence="4">Secreted protein</fullName>
    </recommendedName>
</protein>
<keyword evidence="3" id="KW-1185">Reference proteome</keyword>
<organism evidence="2 3">
    <name type="scientific">Raoultella lignicola</name>
    <dbReference type="NCBI Taxonomy" id="3040939"/>
    <lineage>
        <taxon>Bacteria</taxon>
        <taxon>Pseudomonadati</taxon>
        <taxon>Pseudomonadota</taxon>
        <taxon>Gammaproteobacteria</taxon>
        <taxon>Enterobacterales</taxon>
        <taxon>Enterobacteriaceae</taxon>
        <taxon>Klebsiella/Raoultella group</taxon>
        <taxon>Raoultella</taxon>
    </lineage>
</organism>
<evidence type="ECO:0000313" key="3">
    <source>
        <dbReference type="Proteomes" id="UP001312893"/>
    </source>
</evidence>
<keyword evidence="1" id="KW-0732">Signal</keyword>
<evidence type="ECO:0000256" key="1">
    <source>
        <dbReference type="SAM" id="SignalP"/>
    </source>
</evidence>
<comment type="caution">
    <text evidence="2">The sequence shown here is derived from an EMBL/GenBank/DDBJ whole genome shotgun (WGS) entry which is preliminary data.</text>
</comment>